<reference evidence="2 3" key="1">
    <citation type="submission" date="2016-04" db="EMBL/GenBank/DDBJ databases">
        <title>Draft genome sequence of freshwater magnetotactic bacteria Magnetospirillum marisnigri SP-1 and Magnetospirillum moscoviense BB-1.</title>
        <authorList>
            <person name="Koziaeva V."/>
            <person name="Dziuba M.V."/>
            <person name="Ivanov T.M."/>
            <person name="Kuznetsov B."/>
            <person name="Grouzdev D.S."/>
        </authorList>
    </citation>
    <scope>NUCLEOTIDE SEQUENCE [LARGE SCALE GENOMIC DNA]</scope>
    <source>
        <strain evidence="2 3">BB-1</strain>
    </source>
</reference>
<dbReference type="AlphaFoldDB" id="A0A178MG14"/>
<comment type="caution">
    <text evidence="2">The sequence shown here is derived from an EMBL/GenBank/DDBJ whole genome shotgun (WGS) entry which is preliminary data.</text>
</comment>
<dbReference type="GO" id="GO:0004674">
    <property type="term" value="F:protein serine/threonine kinase activity"/>
    <property type="evidence" value="ECO:0007669"/>
    <property type="project" value="UniProtKB-KW"/>
</dbReference>
<dbReference type="RefSeq" id="WP_068503441.1">
    <property type="nucleotide sequence ID" value="NZ_LWQU01000166.1"/>
</dbReference>
<evidence type="ECO:0000313" key="2">
    <source>
        <dbReference type="EMBL" id="OAN47516.1"/>
    </source>
</evidence>
<dbReference type="Pfam" id="PF00069">
    <property type="entry name" value="Pkinase"/>
    <property type="match status" value="1"/>
</dbReference>
<keyword evidence="2" id="KW-0418">Kinase</keyword>
<dbReference type="InterPro" id="IPR000719">
    <property type="entry name" value="Prot_kinase_dom"/>
</dbReference>
<keyword evidence="2" id="KW-0808">Transferase</keyword>
<sequence>MPLPLINDYKTAIANAKGRFATLEFEPHLDARRSPVFLAGNFAGVFRVVTRDGEHLAIKCFTREVPDLPRRYSAVAKFCRTAQCPYVVPLQFLSAEVFVTSRVAPHADYAVVTMPWIDGRSIGAVAEILCQRGNAAALAGLTRAWSRLCLDLLQRGIAHGDLKHDNILVSQDGRLKLIDYDSMYLPELKGLPSTMLGGINFQHPKRDIRHFDAAIDHFSMLVILLSLRALTFGPELFRRHHNGENLILTKDDFTRPEGSDMLKVLAVSPDFHVRDWTSHLIKSAKAPSIGIPGMDVILKTAAKIDATLALPPKKALFSFFS</sequence>
<gene>
    <name evidence="2" type="ORF">A6A05_15670</name>
</gene>
<dbReference type="InterPro" id="IPR011009">
    <property type="entry name" value="Kinase-like_dom_sf"/>
</dbReference>
<dbReference type="GO" id="GO:0005524">
    <property type="term" value="F:ATP binding"/>
    <property type="evidence" value="ECO:0007669"/>
    <property type="project" value="InterPro"/>
</dbReference>
<evidence type="ECO:0000259" key="1">
    <source>
        <dbReference type="PROSITE" id="PS50011"/>
    </source>
</evidence>
<dbReference type="PROSITE" id="PS50011">
    <property type="entry name" value="PROTEIN_KINASE_DOM"/>
    <property type="match status" value="1"/>
</dbReference>
<protein>
    <submittedName>
        <fullName evidence="2">Serine/threonine protein kinase</fullName>
    </submittedName>
</protein>
<evidence type="ECO:0000313" key="3">
    <source>
        <dbReference type="Proteomes" id="UP000078543"/>
    </source>
</evidence>
<dbReference type="OrthoDB" id="9795390at2"/>
<dbReference type="PROSITE" id="PS00108">
    <property type="entry name" value="PROTEIN_KINASE_ST"/>
    <property type="match status" value="1"/>
</dbReference>
<proteinExistence type="predicted"/>
<organism evidence="2 3">
    <name type="scientific">Magnetospirillum moscoviense</name>
    <dbReference type="NCBI Taxonomy" id="1437059"/>
    <lineage>
        <taxon>Bacteria</taxon>
        <taxon>Pseudomonadati</taxon>
        <taxon>Pseudomonadota</taxon>
        <taxon>Alphaproteobacteria</taxon>
        <taxon>Rhodospirillales</taxon>
        <taxon>Rhodospirillaceae</taxon>
        <taxon>Magnetospirillum</taxon>
    </lineage>
</organism>
<name>A0A178MG14_9PROT</name>
<keyword evidence="2" id="KW-0723">Serine/threonine-protein kinase</keyword>
<dbReference type="STRING" id="1437059.A6A05_15670"/>
<accession>A0A178MG14</accession>
<dbReference type="Gene3D" id="1.10.510.10">
    <property type="entry name" value="Transferase(Phosphotransferase) domain 1"/>
    <property type="match status" value="1"/>
</dbReference>
<dbReference type="Proteomes" id="UP000078543">
    <property type="component" value="Unassembled WGS sequence"/>
</dbReference>
<dbReference type="SUPFAM" id="SSF56112">
    <property type="entry name" value="Protein kinase-like (PK-like)"/>
    <property type="match status" value="1"/>
</dbReference>
<dbReference type="EMBL" id="LWQU01000166">
    <property type="protein sequence ID" value="OAN47516.1"/>
    <property type="molecule type" value="Genomic_DNA"/>
</dbReference>
<feature type="domain" description="Protein kinase" evidence="1">
    <location>
        <begin position="31"/>
        <end position="321"/>
    </location>
</feature>
<dbReference type="InterPro" id="IPR008271">
    <property type="entry name" value="Ser/Thr_kinase_AS"/>
</dbReference>
<keyword evidence="3" id="KW-1185">Reference proteome</keyword>